<evidence type="ECO:0000259" key="1">
    <source>
        <dbReference type="Pfam" id="PF00534"/>
    </source>
</evidence>
<dbReference type="InterPro" id="IPR050194">
    <property type="entry name" value="Glycosyltransferase_grp1"/>
</dbReference>
<dbReference type="Pfam" id="PF00534">
    <property type="entry name" value="Glycos_transf_1"/>
    <property type="match status" value="1"/>
</dbReference>
<evidence type="ECO:0008006" key="5">
    <source>
        <dbReference type="Google" id="ProtNLM"/>
    </source>
</evidence>
<evidence type="ECO:0000313" key="4">
    <source>
        <dbReference type="Proteomes" id="UP000027981"/>
    </source>
</evidence>
<dbReference type="STRING" id="1343739.PAP_05795"/>
<keyword evidence="4" id="KW-1185">Reference proteome</keyword>
<reference evidence="4" key="1">
    <citation type="submission" date="2013-06" db="EMBL/GenBank/DDBJ databases">
        <title>Complete Genome Sequence of Hyperthermophilic Palaeococcus pacificus DY20341T, Isolated from a Deep-Sea Hydrothermal Sediments.</title>
        <authorList>
            <person name="Zeng X."/>
            <person name="Shao Z."/>
        </authorList>
    </citation>
    <scope>NUCLEOTIDE SEQUENCE [LARGE SCALE GENOMIC DNA]</scope>
    <source>
        <strain evidence="4">DY20341</strain>
    </source>
</reference>
<dbReference type="InterPro" id="IPR028098">
    <property type="entry name" value="Glyco_trans_4-like_N"/>
</dbReference>
<evidence type="ECO:0000313" key="3">
    <source>
        <dbReference type="EMBL" id="AIF69559.1"/>
    </source>
</evidence>
<feature type="domain" description="Glycosyl transferase family 1" evidence="1">
    <location>
        <begin position="170"/>
        <end position="312"/>
    </location>
</feature>
<dbReference type="SUPFAM" id="SSF53756">
    <property type="entry name" value="UDP-Glycosyltransferase/glycogen phosphorylase"/>
    <property type="match status" value="1"/>
</dbReference>
<dbReference type="HOGENOM" id="CLU_009583_0_3_2"/>
<dbReference type="EMBL" id="CP006019">
    <property type="protein sequence ID" value="AIF69559.1"/>
    <property type="molecule type" value="Genomic_DNA"/>
</dbReference>
<feature type="domain" description="Glycosyltransferase subfamily 4-like N-terminal" evidence="2">
    <location>
        <begin position="10"/>
        <end position="164"/>
    </location>
</feature>
<dbReference type="Gene3D" id="3.40.50.2000">
    <property type="entry name" value="Glycogen Phosphorylase B"/>
    <property type="match status" value="2"/>
</dbReference>
<dbReference type="PANTHER" id="PTHR45947:SF3">
    <property type="entry name" value="SULFOQUINOVOSYL TRANSFERASE SQD2"/>
    <property type="match status" value="1"/>
</dbReference>
<name>A0A075LTC2_9EURY</name>
<reference evidence="3 4" key="2">
    <citation type="journal article" date="2015" name="Genome Announc.">
        <title>Complete Genome Sequence of Hyperthermophilic Piezophilic Archaeon Palaeococcus pacificus DY20341T, Isolated from Deep-Sea Hydrothermal Sediments.</title>
        <authorList>
            <person name="Zeng X."/>
            <person name="Jebbar M."/>
            <person name="Shao Z."/>
        </authorList>
    </citation>
    <scope>NUCLEOTIDE SEQUENCE [LARGE SCALE GENOMIC DNA]</scope>
    <source>
        <strain evidence="3 4">DY20341</strain>
    </source>
</reference>
<dbReference type="PANTHER" id="PTHR45947">
    <property type="entry name" value="SULFOQUINOVOSYL TRANSFERASE SQD2"/>
    <property type="match status" value="1"/>
</dbReference>
<dbReference type="Proteomes" id="UP000027981">
    <property type="component" value="Chromosome"/>
</dbReference>
<accession>A0A075LTC2</accession>
<organism evidence="3 4">
    <name type="scientific">Palaeococcus pacificus DY20341</name>
    <dbReference type="NCBI Taxonomy" id="1343739"/>
    <lineage>
        <taxon>Archaea</taxon>
        <taxon>Methanobacteriati</taxon>
        <taxon>Methanobacteriota</taxon>
        <taxon>Thermococci</taxon>
        <taxon>Thermococcales</taxon>
        <taxon>Thermococcaceae</taxon>
        <taxon>Palaeococcus</taxon>
    </lineage>
</organism>
<gene>
    <name evidence="3" type="ORF">PAP_05795</name>
</gene>
<dbReference type="CDD" id="cd03801">
    <property type="entry name" value="GT4_PimA-like"/>
    <property type="match status" value="1"/>
</dbReference>
<dbReference type="Pfam" id="PF13439">
    <property type="entry name" value="Glyco_transf_4"/>
    <property type="match status" value="1"/>
</dbReference>
<dbReference type="GO" id="GO:0016757">
    <property type="term" value="F:glycosyltransferase activity"/>
    <property type="evidence" value="ECO:0007669"/>
    <property type="project" value="InterPro"/>
</dbReference>
<dbReference type="AlphaFoldDB" id="A0A075LTC2"/>
<proteinExistence type="predicted"/>
<dbReference type="InterPro" id="IPR001296">
    <property type="entry name" value="Glyco_trans_1"/>
</dbReference>
<sequence>MIGHYPPHGGGIANHLNSLVRELREKHEVHILTYGPIKPRDFEKEFVHQVKVPNVFGIRGISFALLASKKIVELDREFNFDVFHAHYIGTTSYAGVLAKEKTGKPLIITAHGSDLDFMSKLPLGKFFVKKSLITADEIITVSHYLAKKALSLGAKRVKVIPNGVKEMKVAKSKSEYITFIGALRKYKSPKTMLRLAEAFPHERFVIVGDGPLRRSLEKEAPKNVRFLGYRSDIEVILSKTKLLILPSLREGFGLVILEANSLGVPVIGRKVGGIPELIREGKNGATFEDFEELVKKVEEFLKSAKQRRKLGAVGEDVSKIYTWKKAAEEVEKAYNSILRSP</sequence>
<dbReference type="eggNOG" id="arCOG01407">
    <property type="taxonomic scope" value="Archaea"/>
</dbReference>
<protein>
    <recommendedName>
        <fullName evidence="5">Glycosyl transferase</fullName>
    </recommendedName>
</protein>
<dbReference type="KEGG" id="ppac:PAP_05795"/>
<evidence type="ECO:0000259" key="2">
    <source>
        <dbReference type="Pfam" id="PF13439"/>
    </source>
</evidence>